<dbReference type="EMBL" id="VSRR010002406">
    <property type="protein sequence ID" value="MPC31294.1"/>
    <property type="molecule type" value="Genomic_DNA"/>
</dbReference>
<comment type="caution">
    <text evidence="2">The sequence shown here is derived from an EMBL/GenBank/DDBJ whole genome shotgun (WGS) entry which is preliminary data.</text>
</comment>
<evidence type="ECO:0000313" key="3">
    <source>
        <dbReference type="Proteomes" id="UP000324222"/>
    </source>
</evidence>
<evidence type="ECO:0000256" key="1">
    <source>
        <dbReference type="SAM" id="MobiDB-lite"/>
    </source>
</evidence>
<evidence type="ECO:0000313" key="2">
    <source>
        <dbReference type="EMBL" id="MPC31294.1"/>
    </source>
</evidence>
<proteinExistence type="predicted"/>
<reference evidence="2 3" key="1">
    <citation type="submission" date="2019-05" db="EMBL/GenBank/DDBJ databases">
        <title>Another draft genome of Portunus trituberculatus and its Hox gene families provides insights of decapod evolution.</title>
        <authorList>
            <person name="Jeong J.-H."/>
            <person name="Song I."/>
            <person name="Kim S."/>
            <person name="Choi T."/>
            <person name="Kim D."/>
            <person name="Ryu S."/>
            <person name="Kim W."/>
        </authorList>
    </citation>
    <scope>NUCLEOTIDE SEQUENCE [LARGE SCALE GENOMIC DNA]</scope>
    <source>
        <tissue evidence="2">Muscle</tissue>
    </source>
</reference>
<sequence>MNIKSFSRLPSRPEYQAWRKVERNRWLGIRWRCRAGNSPGIEALGPGATVPEAEERAMLGGDVRCREVRHQIVQRLETQSAPDPSVEEDLVSKA</sequence>
<accession>A0A5B7EF61</accession>
<dbReference type="AlphaFoldDB" id="A0A5B7EF61"/>
<keyword evidence="3" id="KW-1185">Reference proteome</keyword>
<gene>
    <name evidence="2" type="ORF">E2C01_024580</name>
</gene>
<feature type="compositionally biased region" description="Acidic residues" evidence="1">
    <location>
        <begin position="85"/>
        <end position="94"/>
    </location>
</feature>
<feature type="region of interest" description="Disordered" evidence="1">
    <location>
        <begin position="75"/>
        <end position="94"/>
    </location>
</feature>
<protein>
    <submittedName>
        <fullName evidence="2">Uncharacterized protein</fullName>
    </submittedName>
</protein>
<name>A0A5B7EF61_PORTR</name>
<organism evidence="2 3">
    <name type="scientific">Portunus trituberculatus</name>
    <name type="common">Swimming crab</name>
    <name type="synonym">Neptunus trituberculatus</name>
    <dbReference type="NCBI Taxonomy" id="210409"/>
    <lineage>
        <taxon>Eukaryota</taxon>
        <taxon>Metazoa</taxon>
        <taxon>Ecdysozoa</taxon>
        <taxon>Arthropoda</taxon>
        <taxon>Crustacea</taxon>
        <taxon>Multicrustacea</taxon>
        <taxon>Malacostraca</taxon>
        <taxon>Eumalacostraca</taxon>
        <taxon>Eucarida</taxon>
        <taxon>Decapoda</taxon>
        <taxon>Pleocyemata</taxon>
        <taxon>Brachyura</taxon>
        <taxon>Eubrachyura</taxon>
        <taxon>Portunoidea</taxon>
        <taxon>Portunidae</taxon>
        <taxon>Portuninae</taxon>
        <taxon>Portunus</taxon>
    </lineage>
</organism>
<dbReference type="Proteomes" id="UP000324222">
    <property type="component" value="Unassembled WGS sequence"/>
</dbReference>